<dbReference type="CDD" id="cd11618">
    <property type="entry name" value="ChtBD1_1"/>
    <property type="match status" value="1"/>
</dbReference>
<keyword evidence="4" id="KW-0732">Signal</keyword>
<evidence type="ECO:0000256" key="3">
    <source>
        <dbReference type="SAM" id="MobiDB-lite"/>
    </source>
</evidence>
<feature type="chain" id="PRO_5017664467" description="Chitin-binding type-1 domain-containing protein" evidence="4">
    <location>
        <begin position="20"/>
        <end position="445"/>
    </location>
</feature>
<sequence length="445" mass="43926">MKPCTSLSFLLALVSTTRAHIAITWPLPFRAAYNPNSVPAQIDYSITSPLNADGSNFPCKGYQVDMGTPAGASVATWDAGSQYNYSTGSGALHGGGSCQIALSYDKGTSFTVIHSYIGSCPIAFGQQFNFNVPSDAPAGNAMFAWVWYNVIGNREIYMDCASVTINAGSKRDAPSTAFKDRPSLFVANLNNGCTTVEGKEVVYPNPGPDVTKNQTVADDSGSFTGTCQPVKGIGAGADTAGSSSGSGSSAAASSPAAASVTSASSPATPASATTPLESATTPVASPVVAGSATTLATVYTTTAAASSSSAEATPTASAGAGSTGTSSGSGNSTSGGLTVNEDGECGGTFTCEGSIHGPCCSQWGWCGSTADYCATGCQAGFGQCGSSLNTTTPASSGSAPAPISASASVPVLVSATTPAGSSVTPVPDTVAASEPSDGVFTTALV</sequence>
<evidence type="ECO:0000256" key="4">
    <source>
        <dbReference type="SAM" id="SignalP"/>
    </source>
</evidence>
<evidence type="ECO:0000256" key="2">
    <source>
        <dbReference type="PROSITE-ProRule" id="PRU00261"/>
    </source>
</evidence>
<dbReference type="OMA" id="QSMEFTI"/>
<reference evidence="6 7" key="1">
    <citation type="submission" date="2018-05" db="EMBL/GenBank/DDBJ databases">
        <title>Draft genome sequence of Scytalidium lignicola DSM 105466, a ubiquitous saprotrophic fungus.</title>
        <authorList>
            <person name="Buettner E."/>
            <person name="Gebauer A.M."/>
            <person name="Hofrichter M."/>
            <person name="Liers C."/>
            <person name="Kellner H."/>
        </authorList>
    </citation>
    <scope>NUCLEOTIDE SEQUENCE [LARGE SCALE GENOMIC DNA]</scope>
    <source>
        <strain evidence="6 7">DSM 105466</strain>
    </source>
</reference>
<accession>A0A3E2H9Y9</accession>
<feature type="non-terminal residue" evidence="6">
    <location>
        <position position="1"/>
    </location>
</feature>
<evidence type="ECO:0000259" key="5">
    <source>
        <dbReference type="PROSITE" id="PS50941"/>
    </source>
</evidence>
<feature type="compositionally biased region" description="Polar residues" evidence="3">
    <location>
        <begin position="211"/>
        <end position="227"/>
    </location>
</feature>
<protein>
    <recommendedName>
        <fullName evidence="5">Chitin-binding type-1 domain-containing protein</fullName>
    </recommendedName>
</protein>
<comment type="caution">
    <text evidence="6">The sequence shown here is derived from an EMBL/GenBank/DDBJ whole genome shotgun (WGS) entry which is preliminary data.</text>
</comment>
<feature type="region of interest" description="Disordered" evidence="3">
    <location>
        <begin position="260"/>
        <end position="282"/>
    </location>
</feature>
<evidence type="ECO:0000256" key="1">
    <source>
        <dbReference type="ARBA" id="ARBA00022669"/>
    </source>
</evidence>
<dbReference type="OrthoDB" id="2342176at2759"/>
<feature type="non-terminal residue" evidence="6">
    <location>
        <position position="445"/>
    </location>
</feature>
<dbReference type="Gene3D" id="3.30.60.10">
    <property type="entry name" value="Endochitinase-like"/>
    <property type="match status" value="1"/>
</dbReference>
<keyword evidence="2" id="KW-1015">Disulfide bond</keyword>
<dbReference type="Proteomes" id="UP000258309">
    <property type="component" value="Unassembled WGS sequence"/>
</dbReference>
<feature type="region of interest" description="Disordered" evidence="3">
    <location>
        <begin position="204"/>
        <end position="229"/>
    </location>
</feature>
<keyword evidence="1 2" id="KW-0147">Chitin-binding</keyword>
<dbReference type="PANTHER" id="PTHR36182:SF1">
    <property type="entry name" value="PROTEIN, PUTATIVE (AFU_ORTHOLOGUE AFUA_6G10930)-RELATED"/>
    <property type="match status" value="1"/>
</dbReference>
<gene>
    <name evidence="6" type="ORF">B7463_g6119</name>
</gene>
<feature type="disulfide bond" evidence="2">
    <location>
        <begin position="359"/>
        <end position="373"/>
    </location>
</feature>
<name>A0A3E2H9Y9_SCYLI</name>
<evidence type="ECO:0000313" key="7">
    <source>
        <dbReference type="Proteomes" id="UP000258309"/>
    </source>
</evidence>
<dbReference type="Gene3D" id="2.70.50.70">
    <property type="match status" value="1"/>
</dbReference>
<feature type="disulfide bond" evidence="2">
    <location>
        <begin position="345"/>
        <end position="360"/>
    </location>
</feature>
<feature type="domain" description="Chitin-binding type-1" evidence="5">
    <location>
        <begin position="342"/>
        <end position="386"/>
    </location>
</feature>
<dbReference type="Pfam" id="PF00187">
    <property type="entry name" value="Chitin_bind_1"/>
    <property type="match status" value="1"/>
</dbReference>
<dbReference type="EMBL" id="NCSJ02000106">
    <property type="protein sequence ID" value="RFU30208.1"/>
    <property type="molecule type" value="Genomic_DNA"/>
</dbReference>
<dbReference type="PANTHER" id="PTHR36182">
    <property type="entry name" value="PROTEIN, PUTATIVE (AFU_ORTHOLOGUE AFUA_6G10930)-RELATED"/>
    <property type="match status" value="1"/>
</dbReference>
<keyword evidence="7" id="KW-1185">Reference proteome</keyword>
<feature type="signal peptide" evidence="4">
    <location>
        <begin position="1"/>
        <end position="19"/>
    </location>
</feature>
<proteinExistence type="predicted"/>
<organism evidence="6 7">
    <name type="scientific">Scytalidium lignicola</name>
    <name type="common">Hyphomycete</name>
    <dbReference type="NCBI Taxonomy" id="5539"/>
    <lineage>
        <taxon>Eukaryota</taxon>
        <taxon>Fungi</taxon>
        <taxon>Dikarya</taxon>
        <taxon>Ascomycota</taxon>
        <taxon>Pezizomycotina</taxon>
        <taxon>Leotiomycetes</taxon>
        <taxon>Leotiomycetes incertae sedis</taxon>
        <taxon>Scytalidium</taxon>
    </lineage>
</organism>
<dbReference type="InterPro" id="IPR001002">
    <property type="entry name" value="Chitin-bd_1"/>
</dbReference>
<evidence type="ECO:0000313" key="6">
    <source>
        <dbReference type="EMBL" id="RFU30208.1"/>
    </source>
</evidence>
<dbReference type="GO" id="GO:0008061">
    <property type="term" value="F:chitin binding"/>
    <property type="evidence" value="ECO:0007669"/>
    <property type="project" value="UniProtKB-UniRule"/>
</dbReference>
<dbReference type="InterPro" id="IPR036861">
    <property type="entry name" value="Endochitinase-like_sf"/>
</dbReference>
<dbReference type="SMART" id="SM00270">
    <property type="entry name" value="ChtBD1"/>
    <property type="match status" value="1"/>
</dbReference>
<feature type="region of interest" description="Disordered" evidence="3">
    <location>
        <begin position="303"/>
        <end position="335"/>
    </location>
</feature>
<comment type="caution">
    <text evidence="2">Lacks conserved residue(s) required for the propagation of feature annotation.</text>
</comment>
<dbReference type="PROSITE" id="PS50941">
    <property type="entry name" value="CHIT_BIND_I_2"/>
    <property type="match status" value="1"/>
</dbReference>
<dbReference type="SUPFAM" id="SSF57016">
    <property type="entry name" value="Plant lectins/antimicrobial peptides"/>
    <property type="match status" value="1"/>
</dbReference>
<dbReference type="AlphaFoldDB" id="A0A3E2H9Y9"/>